<comment type="caution">
    <text evidence="2">The sequence shown here is derived from an EMBL/GenBank/DDBJ whole genome shotgun (WGS) entry which is preliminary data.</text>
</comment>
<evidence type="ECO:0000256" key="1">
    <source>
        <dbReference type="SAM" id="MobiDB-lite"/>
    </source>
</evidence>
<organism evidence="2 3">
    <name type="scientific">Mytilus galloprovincialis</name>
    <name type="common">Mediterranean mussel</name>
    <dbReference type="NCBI Taxonomy" id="29158"/>
    <lineage>
        <taxon>Eukaryota</taxon>
        <taxon>Metazoa</taxon>
        <taxon>Spiralia</taxon>
        <taxon>Lophotrochozoa</taxon>
        <taxon>Mollusca</taxon>
        <taxon>Bivalvia</taxon>
        <taxon>Autobranchia</taxon>
        <taxon>Pteriomorphia</taxon>
        <taxon>Mytilida</taxon>
        <taxon>Mytiloidea</taxon>
        <taxon>Mytilidae</taxon>
        <taxon>Mytilinae</taxon>
        <taxon>Mytilus</taxon>
    </lineage>
</organism>
<feature type="compositionally biased region" description="Basic and acidic residues" evidence="1">
    <location>
        <begin position="470"/>
        <end position="485"/>
    </location>
</feature>
<accession>A0A8B6FFT3</accession>
<feature type="region of interest" description="Disordered" evidence="1">
    <location>
        <begin position="465"/>
        <end position="485"/>
    </location>
</feature>
<dbReference type="EMBL" id="UYJE01006699">
    <property type="protein sequence ID" value="VDI48153.1"/>
    <property type="molecule type" value="Genomic_DNA"/>
</dbReference>
<reference evidence="2" key="1">
    <citation type="submission" date="2018-11" db="EMBL/GenBank/DDBJ databases">
        <authorList>
            <person name="Alioto T."/>
            <person name="Alioto T."/>
        </authorList>
    </citation>
    <scope>NUCLEOTIDE SEQUENCE</scope>
</reference>
<dbReference type="OrthoDB" id="6066718at2759"/>
<keyword evidence="3" id="KW-1185">Reference proteome</keyword>
<evidence type="ECO:0000313" key="3">
    <source>
        <dbReference type="Proteomes" id="UP000596742"/>
    </source>
</evidence>
<gene>
    <name evidence="2" type="ORF">MGAL_10B081237</name>
</gene>
<protein>
    <submittedName>
        <fullName evidence="2">Uncharacterized protein</fullName>
    </submittedName>
</protein>
<proteinExistence type="predicted"/>
<sequence>MLCLNNKSATMTFNTIRTFRRPLHHSSADVLLPAQKELFKDRIHHYIYENKGYELQAVNAGVPCPSQMTNPILPGQSFSDHSKVYLGWRSPQLSFFSSSIFLKGYMALKLYLHGMVRPNHIPAFRALERFFSEKERHGDCLSRYLQKERSLTEPKVACVFTQHFLSQLLPHPTNFILDTNAKGKSAECPCGCGAPMLYGTTLVGSHDLFYGNADIVLFPSDKNLSQDAMNVMETSSIITTPQYSFEKEFEEDDIDGDEFAEKDLSDIMSDETTNYDQVLMQAISVSLCQHKQLKNKKLTKNNISAVPICQITKDTYCVALYDARYDYLMRTNKPLNLFDGNSLRFDAVLDLWLLIQHNLFCSTPHQKILKKIKGTCDLIPQLGRDRFEKIVQNSRFLYMPENMHPENTDDVSVATAKDVGELNWLDILTKNLDPMEPSIENYDSWFDNWNKEAVEISEKASTVSHVHKKDKWDRQTKSEENGPGC</sequence>
<evidence type="ECO:0000313" key="2">
    <source>
        <dbReference type="EMBL" id="VDI48153.1"/>
    </source>
</evidence>
<dbReference type="Proteomes" id="UP000596742">
    <property type="component" value="Unassembled WGS sequence"/>
</dbReference>
<dbReference type="AlphaFoldDB" id="A0A8B6FFT3"/>
<name>A0A8B6FFT3_MYTGA</name>